<dbReference type="Proteomes" id="UP000799118">
    <property type="component" value="Unassembled WGS sequence"/>
</dbReference>
<evidence type="ECO:0000256" key="1">
    <source>
        <dbReference type="SAM" id="Coils"/>
    </source>
</evidence>
<evidence type="ECO:0000313" key="3">
    <source>
        <dbReference type="EMBL" id="KAE9397609.1"/>
    </source>
</evidence>
<feature type="region of interest" description="Disordered" evidence="2">
    <location>
        <begin position="148"/>
        <end position="287"/>
    </location>
</feature>
<name>A0A6A4HGI2_9AGAR</name>
<feature type="compositionally biased region" description="Polar residues" evidence="2">
    <location>
        <begin position="175"/>
        <end position="190"/>
    </location>
</feature>
<reference evidence="3" key="1">
    <citation type="journal article" date="2019" name="Environ. Microbiol.">
        <title>Fungal ecological strategies reflected in gene transcription - a case study of two litter decomposers.</title>
        <authorList>
            <person name="Barbi F."/>
            <person name="Kohler A."/>
            <person name="Barry K."/>
            <person name="Baskaran P."/>
            <person name="Daum C."/>
            <person name="Fauchery L."/>
            <person name="Ihrmark K."/>
            <person name="Kuo A."/>
            <person name="LaButti K."/>
            <person name="Lipzen A."/>
            <person name="Morin E."/>
            <person name="Grigoriev I.V."/>
            <person name="Henrissat B."/>
            <person name="Lindahl B."/>
            <person name="Martin F."/>
        </authorList>
    </citation>
    <scope>NUCLEOTIDE SEQUENCE</scope>
    <source>
        <strain evidence="3">JB14</strain>
    </source>
</reference>
<organism evidence="3 4">
    <name type="scientific">Gymnopus androsaceus JB14</name>
    <dbReference type="NCBI Taxonomy" id="1447944"/>
    <lineage>
        <taxon>Eukaryota</taxon>
        <taxon>Fungi</taxon>
        <taxon>Dikarya</taxon>
        <taxon>Basidiomycota</taxon>
        <taxon>Agaricomycotina</taxon>
        <taxon>Agaricomycetes</taxon>
        <taxon>Agaricomycetidae</taxon>
        <taxon>Agaricales</taxon>
        <taxon>Marasmiineae</taxon>
        <taxon>Omphalotaceae</taxon>
        <taxon>Gymnopus</taxon>
    </lineage>
</organism>
<evidence type="ECO:0000256" key="2">
    <source>
        <dbReference type="SAM" id="MobiDB-lite"/>
    </source>
</evidence>
<proteinExistence type="predicted"/>
<feature type="compositionally biased region" description="Low complexity" evidence="2">
    <location>
        <begin position="260"/>
        <end position="287"/>
    </location>
</feature>
<sequence>MRLESNVEERDAEIAKYSSRVVKQEKEIETLRERLSSINREHQRVISKQERALQAASQHDGETTKQLKNLLEHQGEQNVELQTNKEKVNNLQTEVERLRRQVHTLQQESADKEVKIVQLSKKHESAVEDLVGLNQALDSKQMELELVKRRHGVRGTGGSTSTPAPSRVSHCDSAAFSTPSTSRPSSVISNSDRESTGPATLTKERKLSSDSLTKTNMLSKSTRVNGSATTGAMGPPSTTKPRLSSMGPPRNRMSMGTPTPAARISSLSRSASAKPASATTSSSAAIH</sequence>
<keyword evidence="4" id="KW-1185">Reference proteome</keyword>
<feature type="coiled-coil region" evidence="1">
    <location>
        <begin position="14"/>
        <end position="48"/>
    </location>
</feature>
<dbReference type="OrthoDB" id="2593174at2759"/>
<keyword evidence="1" id="KW-0175">Coiled coil</keyword>
<dbReference type="EMBL" id="ML769495">
    <property type="protein sequence ID" value="KAE9397609.1"/>
    <property type="molecule type" value="Genomic_DNA"/>
</dbReference>
<accession>A0A6A4HGI2</accession>
<protein>
    <submittedName>
        <fullName evidence="3">Uncharacterized protein</fullName>
    </submittedName>
</protein>
<dbReference type="AlphaFoldDB" id="A0A6A4HGI2"/>
<evidence type="ECO:0000313" key="4">
    <source>
        <dbReference type="Proteomes" id="UP000799118"/>
    </source>
</evidence>
<feature type="compositionally biased region" description="Polar residues" evidence="2">
    <location>
        <begin position="209"/>
        <end position="242"/>
    </location>
</feature>
<gene>
    <name evidence="3" type="ORF">BT96DRAFT_823196</name>
</gene>